<dbReference type="Proteomes" id="UP000011761">
    <property type="component" value="Unassembled WGS sequence"/>
</dbReference>
<dbReference type="EMBL" id="KB445553">
    <property type="protein sequence ID" value="EMC98529.1"/>
    <property type="molecule type" value="Genomic_DNA"/>
</dbReference>
<keyword evidence="2" id="KW-1185">Reference proteome</keyword>
<dbReference type="KEGG" id="bcom:BAUCODRAFT_429140"/>
<dbReference type="RefSeq" id="XP_007675098.1">
    <property type="nucleotide sequence ID" value="XM_007676908.1"/>
</dbReference>
<protein>
    <submittedName>
        <fullName evidence="1">Uncharacterized protein</fullName>
    </submittedName>
</protein>
<gene>
    <name evidence="1" type="ORF">BAUCODRAFT_429140</name>
</gene>
<proteinExistence type="predicted"/>
<evidence type="ECO:0000313" key="2">
    <source>
        <dbReference type="Proteomes" id="UP000011761"/>
    </source>
</evidence>
<dbReference type="GeneID" id="19114247"/>
<evidence type="ECO:0000313" key="1">
    <source>
        <dbReference type="EMBL" id="EMC98529.1"/>
    </source>
</evidence>
<reference evidence="1 2" key="1">
    <citation type="journal article" date="2012" name="PLoS Pathog.">
        <title>Diverse lifestyles and strategies of plant pathogenesis encoded in the genomes of eighteen Dothideomycetes fungi.</title>
        <authorList>
            <person name="Ohm R.A."/>
            <person name="Feau N."/>
            <person name="Henrissat B."/>
            <person name="Schoch C.L."/>
            <person name="Horwitz B.A."/>
            <person name="Barry K.W."/>
            <person name="Condon B.J."/>
            <person name="Copeland A.C."/>
            <person name="Dhillon B."/>
            <person name="Glaser F."/>
            <person name="Hesse C.N."/>
            <person name="Kosti I."/>
            <person name="LaButti K."/>
            <person name="Lindquist E.A."/>
            <person name="Lucas S."/>
            <person name="Salamov A.A."/>
            <person name="Bradshaw R.E."/>
            <person name="Ciuffetti L."/>
            <person name="Hamelin R.C."/>
            <person name="Kema G.H.J."/>
            <person name="Lawrence C."/>
            <person name="Scott J.A."/>
            <person name="Spatafora J.W."/>
            <person name="Turgeon B.G."/>
            <person name="de Wit P.J.G.M."/>
            <person name="Zhong S."/>
            <person name="Goodwin S.B."/>
            <person name="Grigoriev I.V."/>
        </authorList>
    </citation>
    <scope>NUCLEOTIDE SEQUENCE [LARGE SCALE GENOMIC DNA]</scope>
    <source>
        <strain evidence="1 2">UAMH 10762</strain>
    </source>
</reference>
<name>M2NGV5_BAUPA</name>
<accession>M2NGV5</accession>
<sequence length="124" mass="13404">MSWARSADESVFQSCFGSREDQTEQRGAVSADTTADVGALRPVRSASINHEFPPPRFNHLTVEQHTNALVRQTGGTTQRCYTYRSKLVNGAECCDTRVVAREGVGPNASPTSGPSCAALLLYVQ</sequence>
<dbReference type="HOGENOM" id="CLU_2003483_0_0_1"/>
<dbReference type="AlphaFoldDB" id="M2NGV5"/>
<organism evidence="1 2">
    <name type="scientific">Baudoinia panamericana (strain UAMH 10762)</name>
    <name type="common">Angels' share fungus</name>
    <name type="synonym">Baudoinia compniacensis (strain UAMH 10762)</name>
    <dbReference type="NCBI Taxonomy" id="717646"/>
    <lineage>
        <taxon>Eukaryota</taxon>
        <taxon>Fungi</taxon>
        <taxon>Dikarya</taxon>
        <taxon>Ascomycota</taxon>
        <taxon>Pezizomycotina</taxon>
        <taxon>Dothideomycetes</taxon>
        <taxon>Dothideomycetidae</taxon>
        <taxon>Mycosphaerellales</taxon>
        <taxon>Teratosphaeriaceae</taxon>
        <taxon>Baudoinia</taxon>
    </lineage>
</organism>